<organism evidence="2 3">
    <name type="scientific">Stylosanthes scabra</name>
    <dbReference type="NCBI Taxonomy" id="79078"/>
    <lineage>
        <taxon>Eukaryota</taxon>
        <taxon>Viridiplantae</taxon>
        <taxon>Streptophyta</taxon>
        <taxon>Embryophyta</taxon>
        <taxon>Tracheophyta</taxon>
        <taxon>Spermatophyta</taxon>
        <taxon>Magnoliopsida</taxon>
        <taxon>eudicotyledons</taxon>
        <taxon>Gunneridae</taxon>
        <taxon>Pentapetalae</taxon>
        <taxon>rosids</taxon>
        <taxon>fabids</taxon>
        <taxon>Fabales</taxon>
        <taxon>Fabaceae</taxon>
        <taxon>Papilionoideae</taxon>
        <taxon>50 kb inversion clade</taxon>
        <taxon>dalbergioids sensu lato</taxon>
        <taxon>Dalbergieae</taxon>
        <taxon>Pterocarpus clade</taxon>
        <taxon>Stylosanthes</taxon>
    </lineage>
</organism>
<gene>
    <name evidence="2" type="ORF">PIB30_015679</name>
</gene>
<keyword evidence="3" id="KW-1185">Reference proteome</keyword>
<evidence type="ECO:0000313" key="3">
    <source>
        <dbReference type="Proteomes" id="UP001341840"/>
    </source>
</evidence>
<dbReference type="InterPro" id="IPR037056">
    <property type="entry name" value="RNase_H1_N_sf"/>
</dbReference>
<evidence type="ECO:0000313" key="2">
    <source>
        <dbReference type="EMBL" id="MED6156580.1"/>
    </source>
</evidence>
<evidence type="ECO:0000259" key="1">
    <source>
        <dbReference type="Pfam" id="PF01693"/>
    </source>
</evidence>
<dbReference type="InterPro" id="IPR011320">
    <property type="entry name" value="RNase_H1_N"/>
</dbReference>
<accession>A0ABU6U7G0</accession>
<dbReference type="Pfam" id="PF01693">
    <property type="entry name" value="Cauli_VI"/>
    <property type="match status" value="1"/>
</dbReference>
<comment type="caution">
    <text evidence="2">The sequence shown here is derived from an EMBL/GenBank/DDBJ whole genome shotgun (WGS) entry which is preliminary data.</text>
</comment>
<dbReference type="SUPFAM" id="SSF55658">
    <property type="entry name" value="L9 N-domain-like"/>
    <property type="match status" value="1"/>
</dbReference>
<proteinExistence type="predicted"/>
<sequence>MESEGRKYYEVRVGKVPGIYRSWEEAHELVTGFPGAKHKSFRTYQEAVDYMNCGGRRNGPCAGGAHTMAGGSTIDSVAAGLNRFRLSSSAGGGEGSSRACLMAGEDAEVGVLGGTEAGHVKDVCADCQRSSERLLGFVCRSLGLGLPVFVPQQSQPTGGKESFGFTFIMPKSDSGLEVVAYGPTAWDEGSTRKEAAHIMTHRVLTATAEKLRMLEVECGELKKLLICVEC</sequence>
<name>A0ABU6U7G0_9FABA</name>
<dbReference type="InterPro" id="IPR009027">
    <property type="entry name" value="Ribosomal_bL9/RNase_H1_N"/>
</dbReference>
<feature type="domain" description="Ribonuclease H1 N-terminal" evidence="1">
    <location>
        <begin position="7"/>
        <end position="50"/>
    </location>
</feature>
<dbReference type="EMBL" id="JASCZI010120872">
    <property type="protein sequence ID" value="MED6156580.1"/>
    <property type="molecule type" value="Genomic_DNA"/>
</dbReference>
<reference evidence="2 3" key="1">
    <citation type="journal article" date="2023" name="Plants (Basel)">
        <title>Bridging the Gap: Combining Genomics and Transcriptomics Approaches to Understand Stylosanthes scabra, an Orphan Legume from the Brazilian Caatinga.</title>
        <authorList>
            <person name="Ferreira-Neto J.R.C."/>
            <person name="da Silva M.D."/>
            <person name="Binneck E."/>
            <person name="de Melo N.F."/>
            <person name="da Silva R.H."/>
            <person name="de Melo A.L.T.M."/>
            <person name="Pandolfi V."/>
            <person name="Bustamante F.O."/>
            <person name="Brasileiro-Vidal A.C."/>
            <person name="Benko-Iseppon A.M."/>
        </authorList>
    </citation>
    <scope>NUCLEOTIDE SEQUENCE [LARGE SCALE GENOMIC DNA]</scope>
    <source>
        <tissue evidence="2">Leaves</tissue>
    </source>
</reference>
<protein>
    <recommendedName>
        <fullName evidence="1">Ribonuclease H1 N-terminal domain-containing protein</fullName>
    </recommendedName>
</protein>
<dbReference type="Gene3D" id="3.40.970.10">
    <property type="entry name" value="Ribonuclease H1, N-terminal domain"/>
    <property type="match status" value="1"/>
</dbReference>
<dbReference type="Proteomes" id="UP001341840">
    <property type="component" value="Unassembled WGS sequence"/>
</dbReference>